<organism evidence="3">
    <name type="scientific">Spumella elongata</name>
    <dbReference type="NCBI Taxonomy" id="89044"/>
    <lineage>
        <taxon>Eukaryota</taxon>
        <taxon>Sar</taxon>
        <taxon>Stramenopiles</taxon>
        <taxon>Ochrophyta</taxon>
        <taxon>Chrysophyceae</taxon>
        <taxon>Chromulinales</taxon>
        <taxon>Chromulinaceae</taxon>
        <taxon>Spumella</taxon>
    </lineage>
</organism>
<dbReference type="EMBL" id="HBIC01055931">
    <property type="protein sequence ID" value="CAE0299834.1"/>
    <property type="molecule type" value="Transcribed_RNA"/>
</dbReference>
<protein>
    <submittedName>
        <fullName evidence="3">Uncharacterized protein</fullName>
    </submittedName>
</protein>
<dbReference type="PANTHER" id="PTHR23084:SF179">
    <property type="entry name" value="OS10G0565000 PROTEIN"/>
    <property type="match status" value="1"/>
</dbReference>
<dbReference type="SMART" id="SM00698">
    <property type="entry name" value="MORN"/>
    <property type="match status" value="4"/>
</dbReference>
<keyword evidence="1" id="KW-0677">Repeat</keyword>
<dbReference type="SUPFAM" id="SSF82185">
    <property type="entry name" value="Histone H3 K4-specific methyltransferase SET7/9 N-terminal domain"/>
    <property type="match status" value="1"/>
</dbReference>
<reference evidence="3" key="1">
    <citation type="submission" date="2021-01" db="EMBL/GenBank/DDBJ databases">
        <authorList>
            <person name="Corre E."/>
            <person name="Pelletier E."/>
            <person name="Niang G."/>
            <person name="Scheremetjew M."/>
            <person name="Finn R."/>
            <person name="Kale V."/>
            <person name="Holt S."/>
            <person name="Cochrane G."/>
            <person name="Meng A."/>
            <person name="Brown T."/>
            <person name="Cohen L."/>
        </authorList>
    </citation>
    <scope>NUCLEOTIDE SEQUENCE</scope>
    <source>
        <strain evidence="3">CCAP 955/1</strain>
    </source>
</reference>
<sequence length="178" mass="20016">MNKALGTYISPHTTETHKYTGPLSVVRYDGPRNIEKQMHGQGKVLFANDSTYEGEFANDMLNGYGVLTDTSTGNVYAGEFKDDMRHGQGTFTYVGGKYEGQYSNNKRHGVGKETDSEGNTFEGRFENGDFVHGRVFYENDDIYIGEYKDDAKHGKGKLIRFEDGAEFEGEWVDDVFQG</sequence>
<dbReference type="Gene3D" id="2.20.110.10">
    <property type="entry name" value="Histone H3 K4-specific methyltransferase SET7/9 N-terminal domain"/>
    <property type="match status" value="3"/>
</dbReference>
<dbReference type="EMBL" id="HBIC01055930">
    <property type="protein sequence ID" value="CAE0299833.1"/>
    <property type="molecule type" value="Transcribed_RNA"/>
</dbReference>
<evidence type="ECO:0000313" key="2">
    <source>
        <dbReference type="EMBL" id="CAE0299833.1"/>
    </source>
</evidence>
<dbReference type="Pfam" id="PF02493">
    <property type="entry name" value="MORN"/>
    <property type="match status" value="6"/>
</dbReference>
<dbReference type="InterPro" id="IPR003409">
    <property type="entry name" value="MORN"/>
</dbReference>
<dbReference type="AlphaFoldDB" id="A0A7S3HN11"/>
<gene>
    <name evidence="2" type="ORF">SELO1098_LOCUS28687</name>
    <name evidence="3" type="ORF">SELO1098_LOCUS28688</name>
</gene>
<dbReference type="PANTHER" id="PTHR23084">
    <property type="entry name" value="PHOSPHATIDYLINOSITOL-4-PHOSPHATE 5-KINASE RELATED"/>
    <property type="match status" value="1"/>
</dbReference>
<accession>A0A7S3HN11</accession>
<name>A0A7S3HN11_9STRA</name>
<proteinExistence type="predicted"/>
<evidence type="ECO:0000313" key="3">
    <source>
        <dbReference type="EMBL" id="CAE0299834.1"/>
    </source>
</evidence>
<evidence type="ECO:0000256" key="1">
    <source>
        <dbReference type="ARBA" id="ARBA00022737"/>
    </source>
</evidence>